<sequence>MNVFSCDMQYNICKKLKDVFDDHICNLTCIAQVKKGYIKEDRTKHILSKKISFMIFKMNNDVNIQ</sequence>
<organism evidence="1 2">
    <name type="scientific">Mucuna pruriens</name>
    <name type="common">Velvet bean</name>
    <name type="synonym">Dolichos pruriens</name>
    <dbReference type="NCBI Taxonomy" id="157652"/>
    <lineage>
        <taxon>Eukaryota</taxon>
        <taxon>Viridiplantae</taxon>
        <taxon>Streptophyta</taxon>
        <taxon>Embryophyta</taxon>
        <taxon>Tracheophyta</taxon>
        <taxon>Spermatophyta</taxon>
        <taxon>Magnoliopsida</taxon>
        <taxon>eudicotyledons</taxon>
        <taxon>Gunneridae</taxon>
        <taxon>Pentapetalae</taxon>
        <taxon>rosids</taxon>
        <taxon>fabids</taxon>
        <taxon>Fabales</taxon>
        <taxon>Fabaceae</taxon>
        <taxon>Papilionoideae</taxon>
        <taxon>50 kb inversion clade</taxon>
        <taxon>NPAAA clade</taxon>
        <taxon>indigoferoid/millettioid clade</taxon>
        <taxon>Phaseoleae</taxon>
        <taxon>Mucuna</taxon>
    </lineage>
</organism>
<gene>
    <name evidence="1" type="ORF">CR513_37389</name>
</gene>
<dbReference type="Proteomes" id="UP000257109">
    <property type="component" value="Unassembled WGS sequence"/>
</dbReference>
<dbReference type="AlphaFoldDB" id="A0A371FU93"/>
<keyword evidence="2" id="KW-1185">Reference proteome</keyword>
<proteinExistence type="predicted"/>
<protein>
    <submittedName>
        <fullName evidence="1">Uncharacterized protein</fullName>
    </submittedName>
</protein>
<evidence type="ECO:0000313" key="1">
    <source>
        <dbReference type="EMBL" id="RDX81888.1"/>
    </source>
</evidence>
<comment type="caution">
    <text evidence="1">The sequence shown here is derived from an EMBL/GenBank/DDBJ whole genome shotgun (WGS) entry which is preliminary data.</text>
</comment>
<accession>A0A371FU93</accession>
<reference evidence="1" key="1">
    <citation type="submission" date="2018-05" db="EMBL/GenBank/DDBJ databases">
        <title>Draft genome of Mucuna pruriens seed.</title>
        <authorList>
            <person name="Nnadi N.E."/>
            <person name="Vos R."/>
            <person name="Hasami M.H."/>
            <person name="Devisetty U.K."/>
            <person name="Aguiy J.C."/>
        </authorList>
    </citation>
    <scope>NUCLEOTIDE SEQUENCE [LARGE SCALE GENOMIC DNA]</scope>
    <source>
        <strain evidence="1">JCA_2017</strain>
    </source>
</reference>
<evidence type="ECO:0000313" key="2">
    <source>
        <dbReference type="Proteomes" id="UP000257109"/>
    </source>
</evidence>
<dbReference type="OrthoDB" id="1608633at2759"/>
<name>A0A371FU93_MUCPR</name>
<dbReference type="EMBL" id="QJKJ01007802">
    <property type="protein sequence ID" value="RDX81888.1"/>
    <property type="molecule type" value="Genomic_DNA"/>
</dbReference>
<feature type="non-terminal residue" evidence="1">
    <location>
        <position position="1"/>
    </location>
</feature>